<feature type="domain" description="DUF1707" evidence="2">
    <location>
        <begin position="13"/>
        <end position="65"/>
    </location>
</feature>
<dbReference type="PANTHER" id="PTHR40763">
    <property type="entry name" value="MEMBRANE PROTEIN-RELATED"/>
    <property type="match status" value="1"/>
</dbReference>
<evidence type="ECO:0000259" key="3">
    <source>
        <dbReference type="Pfam" id="PF09922"/>
    </source>
</evidence>
<feature type="region of interest" description="Disordered" evidence="1">
    <location>
        <begin position="71"/>
        <end position="90"/>
    </location>
</feature>
<sequence length="216" mass="23034">MSDLPAVPGPHEMRASNADRERFAKILHDAMAEGRLTVGELEERLDSVYAAKTFGDLEPVIRDLPVAHAGRPTTQPAVPQAGVPSARIGGRGTSSSAIAIMSGSERKGPWTIPPTFSAVAIMGGVEIDLTQARFEARETVIQAFALMGGVEVRVPEDVTVHVTGAGFMGGFENKVLTQGPPGSPVVRVTGFAMMGAVEVKPPRKPKKKRREEIEEE</sequence>
<organism evidence="4 5">
    <name type="scientific">Actinokineospora guangxiensis</name>
    <dbReference type="NCBI Taxonomy" id="1490288"/>
    <lineage>
        <taxon>Bacteria</taxon>
        <taxon>Bacillati</taxon>
        <taxon>Actinomycetota</taxon>
        <taxon>Actinomycetes</taxon>
        <taxon>Pseudonocardiales</taxon>
        <taxon>Pseudonocardiaceae</taxon>
        <taxon>Actinokineospora</taxon>
    </lineage>
</organism>
<dbReference type="Pfam" id="PF09922">
    <property type="entry name" value="LiaF-like_C"/>
    <property type="match status" value="1"/>
</dbReference>
<evidence type="ECO:0000256" key="1">
    <source>
        <dbReference type="SAM" id="MobiDB-lite"/>
    </source>
</evidence>
<keyword evidence="5" id="KW-1185">Reference proteome</keyword>
<name>A0ABW0EWD2_9PSEU</name>
<dbReference type="PANTHER" id="PTHR40763:SF4">
    <property type="entry name" value="DUF1707 DOMAIN-CONTAINING PROTEIN"/>
    <property type="match status" value="1"/>
</dbReference>
<dbReference type="EMBL" id="JBHSKF010000017">
    <property type="protein sequence ID" value="MFC5290491.1"/>
    <property type="molecule type" value="Genomic_DNA"/>
</dbReference>
<accession>A0ABW0EWD2</accession>
<evidence type="ECO:0000313" key="5">
    <source>
        <dbReference type="Proteomes" id="UP001596157"/>
    </source>
</evidence>
<feature type="domain" description="Cell wall-active antibiotics response LiaF-like C-terminal" evidence="3">
    <location>
        <begin position="117"/>
        <end position="171"/>
    </location>
</feature>
<dbReference type="Pfam" id="PF08044">
    <property type="entry name" value="DUF1707"/>
    <property type="match status" value="1"/>
</dbReference>
<protein>
    <submittedName>
        <fullName evidence="4">DUF1707 domain-containing protein</fullName>
    </submittedName>
</protein>
<dbReference type="InterPro" id="IPR012551">
    <property type="entry name" value="DUF1707_SHOCT-like"/>
</dbReference>
<comment type="caution">
    <text evidence="4">The sequence shown here is derived from an EMBL/GenBank/DDBJ whole genome shotgun (WGS) entry which is preliminary data.</text>
</comment>
<evidence type="ECO:0000313" key="4">
    <source>
        <dbReference type="EMBL" id="MFC5290491.1"/>
    </source>
</evidence>
<dbReference type="Proteomes" id="UP001596157">
    <property type="component" value="Unassembled WGS sequence"/>
</dbReference>
<dbReference type="InterPro" id="IPR024425">
    <property type="entry name" value="LiaF-like_C"/>
</dbReference>
<gene>
    <name evidence="4" type="ORF">ACFPM7_25850</name>
</gene>
<dbReference type="RefSeq" id="WP_378250383.1">
    <property type="nucleotide sequence ID" value="NZ_JBHSKF010000017.1"/>
</dbReference>
<evidence type="ECO:0000259" key="2">
    <source>
        <dbReference type="Pfam" id="PF08044"/>
    </source>
</evidence>
<proteinExistence type="predicted"/>
<reference evidence="5" key="1">
    <citation type="journal article" date="2019" name="Int. J. Syst. Evol. Microbiol.">
        <title>The Global Catalogue of Microorganisms (GCM) 10K type strain sequencing project: providing services to taxonomists for standard genome sequencing and annotation.</title>
        <authorList>
            <consortium name="The Broad Institute Genomics Platform"/>
            <consortium name="The Broad Institute Genome Sequencing Center for Infectious Disease"/>
            <person name="Wu L."/>
            <person name="Ma J."/>
        </authorList>
    </citation>
    <scope>NUCLEOTIDE SEQUENCE [LARGE SCALE GENOMIC DNA]</scope>
    <source>
        <strain evidence="5">CCUG 59778</strain>
    </source>
</reference>